<protein>
    <submittedName>
        <fullName evidence="1">Uncharacterized protein</fullName>
    </submittedName>
</protein>
<name>M2TUG7_COCH5</name>
<organism evidence="1 2">
    <name type="scientific">Cochliobolus heterostrophus (strain C5 / ATCC 48332 / race O)</name>
    <name type="common">Southern corn leaf blight fungus</name>
    <name type="synonym">Bipolaris maydis</name>
    <dbReference type="NCBI Taxonomy" id="701091"/>
    <lineage>
        <taxon>Eukaryota</taxon>
        <taxon>Fungi</taxon>
        <taxon>Dikarya</taxon>
        <taxon>Ascomycota</taxon>
        <taxon>Pezizomycotina</taxon>
        <taxon>Dothideomycetes</taxon>
        <taxon>Pleosporomycetidae</taxon>
        <taxon>Pleosporales</taxon>
        <taxon>Pleosporineae</taxon>
        <taxon>Pleosporaceae</taxon>
        <taxon>Bipolaris</taxon>
    </lineage>
</organism>
<dbReference type="EMBL" id="KB445590">
    <property type="protein sequence ID" value="EMD85381.1"/>
    <property type="molecule type" value="Genomic_DNA"/>
</dbReference>
<reference evidence="1 2" key="1">
    <citation type="journal article" date="2012" name="PLoS Pathog.">
        <title>Diverse lifestyles and strategies of plant pathogenesis encoded in the genomes of eighteen Dothideomycetes fungi.</title>
        <authorList>
            <person name="Ohm R.A."/>
            <person name="Feau N."/>
            <person name="Henrissat B."/>
            <person name="Schoch C.L."/>
            <person name="Horwitz B.A."/>
            <person name="Barry K.W."/>
            <person name="Condon B.J."/>
            <person name="Copeland A.C."/>
            <person name="Dhillon B."/>
            <person name="Glaser F."/>
            <person name="Hesse C.N."/>
            <person name="Kosti I."/>
            <person name="LaButti K."/>
            <person name="Lindquist E.A."/>
            <person name="Lucas S."/>
            <person name="Salamov A.A."/>
            <person name="Bradshaw R.E."/>
            <person name="Ciuffetti L."/>
            <person name="Hamelin R.C."/>
            <person name="Kema G.H.J."/>
            <person name="Lawrence C."/>
            <person name="Scott J.A."/>
            <person name="Spatafora J.W."/>
            <person name="Turgeon B.G."/>
            <person name="de Wit P.J.G.M."/>
            <person name="Zhong S."/>
            <person name="Goodwin S.B."/>
            <person name="Grigoriev I.V."/>
        </authorList>
    </citation>
    <scope>NUCLEOTIDE SEQUENCE [LARGE SCALE GENOMIC DNA]</scope>
    <source>
        <strain evidence="2">C5 / ATCC 48332 / race O</strain>
    </source>
</reference>
<sequence length="146" mass="16410">MTSLLLLLPESALKSLLRRLPLWRHPAPSLILHIGIAAKTPLSGLHTLAQAETRARLLHLDVFAESSLDADWKLCMQLPLLPTQQDAQPTLFDAPRVNRTWKDGTTRQRCLDGSLLASRLLNGSFRMLAQKQVQGCVHLTFFFSFK</sequence>
<accession>M2TUG7</accession>
<evidence type="ECO:0000313" key="2">
    <source>
        <dbReference type="Proteomes" id="UP000016936"/>
    </source>
</evidence>
<proteinExistence type="predicted"/>
<reference evidence="2" key="2">
    <citation type="journal article" date="2013" name="PLoS Genet.">
        <title>Comparative genome structure, secondary metabolite, and effector coding capacity across Cochliobolus pathogens.</title>
        <authorList>
            <person name="Condon B.J."/>
            <person name="Leng Y."/>
            <person name="Wu D."/>
            <person name="Bushley K.E."/>
            <person name="Ohm R.A."/>
            <person name="Otillar R."/>
            <person name="Martin J."/>
            <person name="Schackwitz W."/>
            <person name="Grimwood J."/>
            <person name="MohdZainudin N."/>
            <person name="Xue C."/>
            <person name="Wang R."/>
            <person name="Manning V.A."/>
            <person name="Dhillon B."/>
            <person name="Tu Z.J."/>
            <person name="Steffenson B.J."/>
            <person name="Salamov A."/>
            <person name="Sun H."/>
            <person name="Lowry S."/>
            <person name="LaButti K."/>
            <person name="Han J."/>
            <person name="Copeland A."/>
            <person name="Lindquist E."/>
            <person name="Barry K."/>
            <person name="Schmutz J."/>
            <person name="Baker S.E."/>
            <person name="Ciuffetti L.M."/>
            <person name="Grigoriev I.V."/>
            <person name="Zhong S."/>
            <person name="Turgeon B.G."/>
        </authorList>
    </citation>
    <scope>NUCLEOTIDE SEQUENCE [LARGE SCALE GENOMIC DNA]</scope>
    <source>
        <strain evidence="2">C5 / ATCC 48332 / race O</strain>
    </source>
</reference>
<dbReference type="HOGENOM" id="CLU_1777258_0_0_1"/>
<dbReference type="AlphaFoldDB" id="M2TUG7"/>
<keyword evidence="2" id="KW-1185">Reference proteome</keyword>
<dbReference type="Proteomes" id="UP000016936">
    <property type="component" value="Unassembled WGS sequence"/>
</dbReference>
<gene>
    <name evidence="1" type="ORF">COCHEDRAFT_1161509</name>
</gene>
<evidence type="ECO:0000313" key="1">
    <source>
        <dbReference type="EMBL" id="EMD85381.1"/>
    </source>
</evidence>